<dbReference type="InterPro" id="IPR026182">
    <property type="entry name" value="ANAPC15"/>
</dbReference>
<sequence length="138" mass="15862">MNLPFVQNNPDFLYPNLMSNDTPYDDDEELTKMEEEHQSWLKSFSKKPARSIPVRKPPAEPRVEEAESTIQLPQIQARLMADLESLLNTYESEPLVSPNQDNIMEQPNADDNLITDNDTEEIEASWPDADPDEIMDNN</sequence>
<feature type="compositionally biased region" description="Polar residues" evidence="1">
    <location>
        <begin position="1"/>
        <end position="10"/>
    </location>
</feature>
<feature type="region of interest" description="Disordered" evidence="1">
    <location>
        <begin position="1"/>
        <end position="28"/>
    </location>
</feature>
<reference evidence="2 3" key="1">
    <citation type="submission" date="2023-11" db="EMBL/GenBank/DDBJ databases">
        <authorList>
            <person name="Okamura Y."/>
        </authorList>
    </citation>
    <scope>NUCLEOTIDE SEQUENCE [LARGE SCALE GENOMIC DNA]</scope>
</reference>
<dbReference type="GO" id="GO:0090266">
    <property type="term" value="P:regulation of mitotic cell cycle spindle assembly checkpoint"/>
    <property type="evidence" value="ECO:0007669"/>
    <property type="project" value="InterPro"/>
</dbReference>
<dbReference type="GO" id="GO:0005680">
    <property type="term" value="C:anaphase-promoting complex"/>
    <property type="evidence" value="ECO:0007669"/>
    <property type="project" value="InterPro"/>
</dbReference>
<name>A0AAV1K0T9_9NEOP</name>
<dbReference type="AlphaFoldDB" id="A0AAV1K0T9"/>
<accession>A0AAV1K0T9</accession>
<protein>
    <submittedName>
        <fullName evidence="2">Uncharacterized protein</fullName>
    </submittedName>
</protein>
<feature type="region of interest" description="Disordered" evidence="1">
    <location>
        <begin position="41"/>
        <end position="68"/>
    </location>
</feature>
<evidence type="ECO:0000256" key="1">
    <source>
        <dbReference type="SAM" id="MobiDB-lite"/>
    </source>
</evidence>
<dbReference type="EMBL" id="CAVLEF010000279">
    <property type="protein sequence ID" value="CAK1554673.1"/>
    <property type="molecule type" value="Genomic_DNA"/>
</dbReference>
<keyword evidence="3" id="KW-1185">Reference proteome</keyword>
<feature type="compositionally biased region" description="Polar residues" evidence="1">
    <location>
        <begin position="93"/>
        <end position="105"/>
    </location>
</feature>
<organism evidence="2 3">
    <name type="scientific">Leptosia nina</name>
    <dbReference type="NCBI Taxonomy" id="320188"/>
    <lineage>
        <taxon>Eukaryota</taxon>
        <taxon>Metazoa</taxon>
        <taxon>Ecdysozoa</taxon>
        <taxon>Arthropoda</taxon>
        <taxon>Hexapoda</taxon>
        <taxon>Insecta</taxon>
        <taxon>Pterygota</taxon>
        <taxon>Neoptera</taxon>
        <taxon>Endopterygota</taxon>
        <taxon>Lepidoptera</taxon>
        <taxon>Glossata</taxon>
        <taxon>Ditrysia</taxon>
        <taxon>Papilionoidea</taxon>
        <taxon>Pieridae</taxon>
        <taxon>Pierinae</taxon>
        <taxon>Leptosia</taxon>
    </lineage>
</organism>
<feature type="region of interest" description="Disordered" evidence="1">
    <location>
        <begin position="93"/>
        <end position="138"/>
    </location>
</feature>
<dbReference type="Pfam" id="PF15243">
    <property type="entry name" value="ANAPC15"/>
    <property type="match status" value="1"/>
</dbReference>
<gene>
    <name evidence="2" type="ORF">LNINA_LOCUS13561</name>
</gene>
<comment type="caution">
    <text evidence="2">The sequence shown here is derived from an EMBL/GenBank/DDBJ whole genome shotgun (WGS) entry which is preliminary data.</text>
</comment>
<feature type="compositionally biased region" description="Acidic residues" evidence="1">
    <location>
        <begin position="117"/>
        <end position="138"/>
    </location>
</feature>
<proteinExistence type="predicted"/>
<evidence type="ECO:0000313" key="2">
    <source>
        <dbReference type="EMBL" id="CAK1554673.1"/>
    </source>
</evidence>
<dbReference type="Proteomes" id="UP001497472">
    <property type="component" value="Unassembled WGS sequence"/>
</dbReference>
<evidence type="ECO:0000313" key="3">
    <source>
        <dbReference type="Proteomes" id="UP001497472"/>
    </source>
</evidence>